<dbReference type="EMBL" id="OKRB01000072">
    <property type="protein sequence ID" value="SPE18819.1"/>
    <property type="molecule type" value="Genomic_DNA"/>
</dbReference>
<dbReference type="Gene3D" id="3.90.1010.10">
    <property type="match status" value="1"/>
</dbReference>
<reference evidence="4" key="1">
    <citation type="submission" date="2018-02" db="EMBL/GenBank/DDBJ databases">
        <authorList>
            <person name="Hausmann B."/>
        </authorList>
    </citation>
    <scope>NUCLEOTIDE SEQUENCE [LARGE SCALE GENOMIC DNA]</scope>
    <source>
        <strain evidence="4">Peat soil MAG SbA5</strain>
    </source>
</reference>
<accession>A0A2N9L6C0</accession>
<dbReference type="PANTHER" id="PTHR10093">
    <property type="entry name" value="IRON-SULFUR CLUSTER ASSEMBLY ENZYME NIFU HOMOLOG"/>
    <property type="match status" value="1"/>
</dbReference>
<gene>
    <name evidence="3" type="primary">nifU</name>
    <name evidence="3" type="ORF">SBA5_170053</name>
</gene>
<dbReference type="CDD" id="cd06664">
    <property type="entry name" value="IscU_like"/>
    <property type="match status" value="1"/>
</dbReference>
<feature type="domain" description="NIF system FeS cluster assembly NifU N-terminal" evidence="2">
    <location>
        <begin position="9"/>
        <end position="129"/>
    </location>
</feature>
<dbReference type="Pfam" id="PF01592">
    <property type="entry name" value="NifU_N"/>
    <property type="match status" value="1"/>
</dbReference>
<dbReference type="GO" id="GO:0016226">
    <property type="term" value="P:iron-sulfur cluster assembly"/>
    <property type="evidence" value="ECO:0007669"/>
    <property type="project" value="InterPro"/>
</dbReference>
<evidence type="ECO:0000256" key="1">
    <source>
        <dbReference type="ARBA" id="ARBA00006420"/>
    </source>
</evidence>
<dbReference type="SUPFAM" id="SSF82649">
    <property type="entry name" value="SufE/NifU"/>
    <property type="match status" value="1"/>
</dbReference>
<name>A0A2N9L6C0_9BACT</name>
<proteinExistence type="inferred from homology"/>
<dbReference type="FunFam" id="3.90.1010.10:FF:000002">
    <property type="entry name" value="Iron-sulfur cluster assembly scaffold protein NifU"/>
    <property type="match status" value="1"/>
</dbReference>
<sequence length="152" mass="16591">MTDDLGQLYQEVILEHSKAPRNYRKPESANREAEGYNPLCGDRCTVFLDVEGDAIKDIGFQGSGCAISRASASMMTQSVKGKTKAEAARLFEEFHRLVTGDEKAIASAQDLGKLAVFAGVSKFPARVKCATLAWHTLQSALENKHEPVSTEE</sequence>
<evidence type="ECO:0000259" key="2">
    <source>
        <dbReference type="Pfam" id="PF01592"/>
    </source>
</evidence>
<evidence type="ECO:0000313" key="4">
    <source>
        <dbReference type="Proteomes" id="UP000239735"/>
    </source>
</evidence>
<dbReference type="NCBIfam" id="TIGR01994">
    <property type="entry name" value="SUF_scaf_2"/>
    <property type="match status" value="1"/>
</dbReference>
<comment type="similarity">
    <text evidence="1">Belongs to the NifU family.</text>
</comment>
<dbReference type="GO" id="GO:0005506">
    <property type="term" value="F:iron ion binding"/>
    <property type="evidence" value="ECO:0007669"/>
    <property type="project" value="InterPro"/>
</dbReference>
<dbReference type="GO" id="GO:0051536">
    <property type="term" value="F:iron-sulfur cluster binding"/>
    <property type="evidence" value="ECO:0007669"/>
    <property type="project" value="InterPro"/>
</dbReference>
<organism evidence="3 4">
    <name type="scientific">Candidatus Sulfuritelmatomonas gaucii</name>
    <dbReference type="NCBI Taxonomy" id="2043161"/>
    <lineage>
        <taxon>Bacteria</taxon>
        <taxon>Pseudomonadati</taxon>
        <taxon>Acidobacteriota</taxon>
        <taxon>Terriglobia</taxon>
        <taxon>Terriglobales</taxon>
        <taxon>Acidobacteriaceae</taxon>
        <taxon>Candidatus Sulfuritelmatomonas</taxon>
    </lineage>
</organism>
<dbReference type="InterPro" id="IPR002871">
    <property type="entry name" value="NIF_FeS_clus_asmbl_NifU_N"/>
</dbReference>
<evidence type="ECO:0000313" key="3">
    <source>
        <dbReference type="EMBL" id="SPE18819.1"/>
    </source>
</evidence>
<dbReference type="Proteomes" id="UP000239735">
    <property type="component" value="Unassembled WGS sequence"/>
</dbReference>
<protein>
    <submittedName>
        <fullName evidence="3">NifU-like protein</fullName>
    </submittedName>
</protein>
<dbReference type="OrthoDB" id="9804157at2"/>
<dbReference type="AlphaFoldDB" id="A0A2N9L6C0"/>